<protein>
    <submittedName>
        <fullName evidence="3">Uncharacterized protein</fullName>
    </submittedName>
</protein>
<evidence type="ECO:0000256" key="2">
    <source>
        <dbReference type="SAM" id="Phobius"/>
    </source>
</evidence>
<keyword evidence="2" id="KW-1133">Transmembrane helix</keyword>
<gene>
    <name evidence="3" type="ORF">KOR42_03610</name>
</gene>
<comment type="caution">
    <text evidence="3">The sequence shown here is derived from an EMBL/GenBank/DDBJ whole genome shotgun (WGS) entry which is preliminary data.</text>
</comment>
<dbReference type="PROSITE" id="PS51257">
    <property type="entry name" value="PROKAR_LIPOPROTEIN"/>
    <property type="match status" value="1"/>
</dbReference>
<evidence type="ECO:0000313" key="3">
    <source>
        <dbReference type="EMBL" id="TWT57004.1"/>
    </source>
</evidence>
<feature type="region of interest" description="Disordered" evidence="1">
    <location>
        <begin position="326"/>
        <end position="423"/>
    </location>
</feature>
<feature type="transmembrane region" description="Helical" evidence="2">
    <location>
        <begin position="12"/>
        <end position="34"/>
    </location>
</feature>
<name>A0A5C5X1J8_9PLAN</name>
<organism evidence="3 4">
    <name type="scientific">Thalassoglobus neptunius</name>
    <dbReference type="NCBI Taxonomy" id="1938619"/>
    <lineage>
        <taxon>Bacteria</taxon>
        <taxon>Pseudomonadati</taxon>
        <taxon>Planctomycetota</taxon>
        <taxon>Planctomycetia</taxon>
        <taxon>Planctomycetales</taxon>
        <taxon>Planctomycetaceae</taxon>
        <taxon>Thalassoglobus</taxon>
    </lineage>
</organism>
<dbReference type="Proteomes" id="UP000317243">
    <property type="component" value="Unassembled WGS sequence"/>
</dbReference>
<feature type="compositionally biased region" description="Polar residues" evidence="1">
    <location>
        <begin position="350"/>
        <end position="395"/>
    </location>
</feature>
<dbReference type="EMBL" id="SIHI01000001">
    <property type="protein sequence ID" value="TWT57004.1"/>
    <property type="molecule type" value="Genomic_DNA"/>
</dbReference>
<keyword evidence="4" id="KW-1185">Reference proteome</keyword>
<keyword evidence="2" id="KW-0812">Transmembrane</keyword>
<dbReference type="AlphaFoldDB" id="A0A5C5X1J8"/>
<evidence type="ECO:0000313" key="4">
    <source>
        <dbReference type="Proteomes" id="UP000317243"/>
    </source>
</evidence>
<keyword evidence="2" id="KW-0472">Membrane</keyword>
<proteinExistence type="predicted"/>
<accession>A0A5C5X1J8</accession>
<sequence length="423" mass="45778">MRECHQTSRKSGGHCFIVVRRAIVMCCVAVVAVGCHSSPLARFFPQECVLEQTISKDQLVAHLNRNIQGSETSPGVSGWKSSNASVRVSGIPLPLPASIAVSAPRNLRVIVSNPAGGQEVDFGSNSDRFWVWTKQQPGVVTCRHEDTALALRHLQLPINVEPEWLMEVLGVIPIDGDKFELDQPSERELLLDLVSVSTSPTGQHVERVVRVNTCTGNIESHILRKLDGTVLAKALLDDYREMSNGSKLPNQVRISIPEAKMQLRLSLGDPEINPASFASTNSLWQMPRFQGGKVVDIGQMSRNAMGIHTDPAMTREQPAHVQPAHAQSAQAMGRAGFEEPGNIPPDSKRQLNAPTPNMGQFPSGSQGVSQAGAISSPEANTTVPAWAQEHSTQKVPASGGWQPSAYSEGAWQSSSARHRQGPE</sequence>
<evidence type="ECO:0000256" key="1">
    <source>
        <dbReference type="SAM" id="MobiDB-lite"/>
    </source>
</evidence>
<reference evidence="3 4" key="1">
    <citation type="submission" date="2019-02" db="EMBL/GenBank/DDBJ databases">
        <title>Deep-cultivation of Planctomycetes and their phenomic and genomic characterization uncovers novel biology.</title>
        <authorList>
            <person name="Wiegand S."/>
            <person name="Jogler M."/>
            <person name="Boedeker C."/>
            <person name="Pinto D."/>
            <person name="Vollmers J."/>
            <person name="Rivas-Marin E."/>
            <person name="Kohn T."/>
            <person name="Peeters S.H."/>
            <person name="Heuer A."/>
            <person name="Rast P."/>
            <person name="Oberbeckmann S."/>
            <person name="Bunk B."/>
            <person name="Jeske O."/>
            <person name="Meyerdierks A."/>
            <person name="Storesund J.E."/>
            <person name="Kallscheuer N."/>
            <person name="Luecker S."/>
            <person name="Lage O.M."/>
            <person name="Pohl T."/>
            <person name="Merkel B.J."/>
            <person name="Hornburger P."/>
            <person name="Mueller R.-W."/>
            <person name="Bruemmer F."/>
            <person name="Labrenz M."/>
            <person name="Spormann A.M."/>
            <person name="Op Den Camp H."/>
            <person name="Overmann J."/>
            <person name="Amann R."/>
            <person name="Jetten M.S.M."/>
            <person name="Mascher T."/>
            <person name="Medema M.H."/>
            <person name="Devos D.P."/>
            <person name="Kaster A.-K."/>
            <person name="Ovreas L."/>
            <person name="Rohde M."/>
            <person name="Galperin M.Y."/>
            <person name="Jogler C."/>
        </authorList>
    </citation>
    <scope>NUCLEOTIDE SEQUENCE [LARGE SCALE GENOMIC DNA]</scope>
    <source>
        <strain evidence="3 4">KOR42</strain>
    </source>
</reference>